<comment type="catalytic activity">
    <reaction evidence="1">
        <text>[protein]-peptidylproline (omega=180) = [protein]-peptidylproline (omega=0)</text>
        <dbReference type="Rhea" id="RHEA:16237"/>
        <dbReference type="Rhea" id="RHEA-COMP:10747"/>
        <dbReference type="Rhea" id="RHEA-COMP:10748"/>
        <dbReference type="ChEBI" id="CHEBI:83833"/>
        <dbReference type="ChEBI" id="CHEBI:83834"/>
        <dbReference type="EC" id="5.2.1.8"/>
    </reaction>
</comment>
<dbReference type="PROSITE" id="PS51257">
    <property type="entry name" value="PROKAR_LIPOPROTEIN"/>
    <property type="match status" value="1"/>
</dbReference>
<evidence type="ECO:0000256" key="1">
    <source>
        <dbReference type="ARBA" id="ARBA00000971"/>
    </source>
</evidence>
<feature type="region of interest" description="Disordered" evidence="6">
    <location>
        <begin position="200"/>
        <end position="228"/>
    </location>
</feature>
<dbReference type="PANTHER" id="PTHR47245:SF1">
    <property type="entry name" value="FOLDASE PROTEIN PRSA"/>
    <property type="match status" value="1"/>
</dbReference>
<proteinExistence type="predicted"/>
<evidence type="ECO:0000313" key="8">
    <source>
        <dbReference type="EMBL" id="MFD1039700.1"/>
    </source>
</evidence>
<sequence length="261" mass="29360">MSKKWLLSLSLTLLVFVLAACGDEDESAEDNNDDSKTQEEEPAGDSEAAPEMPKPDLEGVPEVVAEVNGEEIPKEEFESTYQMQFQQAAMQSQMTGQEVNQEELKGRIVDSMIGQRLLIQEAENSDLKASQEEIDQTLSELAQQNQIESTDAFITALEEQGMSEKEVMSQIETQVKIDQLIANEAGDIEPSEEELQELYDQYAQQQEQMNKQSEDGEKKEVPSFKEMKPDLVAQVERQKESEAAQALIKKLREDADVTKHL</sequence>
<name>A0ABW3LS68_9BACI</name>
<reference evidence="9" key="1">
    <citation type="journal article" date="2019" name="Int. J. Syst. Evol. Microbiol.">
        <title>The Global Catalogue of Microorganisms (GCM) 10K type strain sequencing project: providing services to taxonomists for standard genome sequencing and annotation.</title>
        <authorList>
            <consortium name="The Broad Institute Genomics Platform"/>
            <consortium name="The Broad Institute Genome Sequencing Center for Infectious Disease"/>
            <person name="Wu L."/>
            <person name="Ma J."/>
        </authorList>
    </citation>
    <scope>NUCLEOTIDE SEQUENCE [LARGE SCALE GENOMIC DNA]</scope>
    <source>
        <strain evidence="9">CCUG 56754</strain>
    </source>
</reference>
<evidence type="ECO:0000256" key="2">
    <source>
        <dbReference type="ARBA" id="ARBA00013194"/>
    </source>
</evidence>
<evidence type="ECO:0000256" key="3">
    <source>
        <dbReference type="ARBA" id="ARBA00022729"/>
    </source>
</evidence>
<keyword evidence="9" id="KW-1185">Reference proteome</keyword>
<feature type="region of interest" description="Disordered" evidence="6">
    <location>
        <begin position="25"/>
        <end position="60"/>
    </location>
</feature>
<gene>
    <name evidence="8" type="ORF">ACFQ3N_15030</name>
</gene>
<feature type="chain" id="PRO_5045536390" description="peptidylprolyl isomerase" evidence="7">
    <location>
        <begin position="20"/>
        <end position="261"/>
    </location>
</feature>
<dbReference type="Gene3D" id="1.10.4030.10">
    <property type="entry name" value="Porin chaperone SurA, peptide-binding domain"/>
    <property type="match status" value="1"/>
</dbReference>
<dbReference type="SUPFAM" id="SSF109998">
    <property type="entry name" value="Triger factor/SurA peptide-binding domain-like"/>
    <property type="match status" value="1"/>
</dbReference>
<keyword evidence="4" id="KW-0697">Rotamase</keyword>
<dbReference type="EMBL" id="JBHTKJ010000044">
    <property type="protein sequence ID" value="MFD1039700.1"/>
    <property type="molecule type" value="Genomic_DNA"/>
</dbReference>
<comment type="caution">
    <text evidence="8">The sequence shown here is derived from an EMBL/GenBank/DDBJ whole genome shotgun (WGS) entry which is preliminary data.</text>
</comment>
<organism evidence="8 9">
    <name type="scientific">Virgibacillus byunsanensis</name>
    <dbReference type="NCBI Taxonomy" id="570945"/>
    <lineage>
        <taxon>Bacteria</taxon>
        <taxon>Bacillati</taxon>
        <taxon>Bacillota</taxon>
        <taxon>Bacilli</taxon>
        <taxon>Bacillales</taxon>
        <taxon>Bacillaceae</taxon>
        <taxon>Virgibacillus</taxon>
    </lineage>
</organism>
<protein>
    <recommendedName>
        <fullName evidence="2">peptidylprolyl isomerase</fullName>
        <ecNumber evidence="2">5.2.1.8</ecNumber>
    </recommendedName>
</protein>
<dbReference type="RefSeq" id="WP_390363358.1">
    <property type="nucleotide sequence ID" value="NZ_JBHTKJ010000044.1"/>
</dbReference>
<keyword evidence="5" id="KW-0413">Isomerase</keyword>
<dbReference type="EC" id="5.2.1.8" evidence="2"/>
<evidence type="ECO:0000256" key="6">
    <source>
        <dbReference type="SAM" id="MobiDB-lite"/>
    </source>
</evidence>
<evidence type="ECO:0000256" key="4">
    <source>
        <dbReference type="ARBA" id="ARBA00023110"/>
    </source>
</evidence>
<keyword evidence="3 7" id="KW-0732">Signal</keyword>
<feature type="compositionally biased region" description="Basic and acidic residues" evidence="6">
    <location>
        <begin position="212"/>
        <end position="228"/>
    </location>
</feature>
<dbReference type="Pfam" id="PF13624">
    <property type="entry name" value="SurA_N_3"/>
    <property type="match status" value="1"/>
</dbReference>
<dbReference type="Proteomes" id="UP001597040">
    <property type="component" value="Unassembled WGS sequence"/>
</dbReference>
<evidence type="ECO:0000256" key="5">
    <source>
        <dbReference type="ARBA" id="ARBA00023235"/>
    </source>
</evidence>
<dbReference type="InterPro" id="IPR027304">
    <property type="entry name" value="Trigger_fact/SurA_dom_sf"/>
</dbReference>
<evidence type="ECO:0000313" key="9">
    <source>
        <dbReference type="Proteomes" id="UP001597040"/>
    </source>
</evidence>
<dbReference type="PANTHER" id="PTHR47245">
    <property type="entry name" value="PEPTIDYLPROLYL ISOMERASE"/>
    <property type="match status" value="1"/>
</dbReference>
<accession>A0ABW3LS68</accession>
<feature type="compositionally biased region" description="Polar residues" evidence="6">
    <location>
        <begin position="202"/>
        <end position="211"/>
    </location>
</feature>
<dbReference type="InterPro" id="IPR050245">
    <property type="entry name" value="PrsA_foldase"/>
</dbReference>
<evidence type="ECO:0000256" key="7">
    <source>
        <dbReference type="SAM" id="SignalP"/>
    </source>
</evidence>
<feature type="signal peptide" evidence="7">
    <location>
        <begin position="1"/>
        <end position="19"/>
    </location>
</feature>